<protein>
    <submittedName>
        <fullName evidence="2">Uncharacterized protein</fullName>
    </submittedName>
</protein>
<gene>
    <name evidence="2" type="ORF">PR048_014416</name>
</gene>
<keyword evidence="3" id="KW-1185">Reference proteome</keyword>
<evidence type="ECO:0000313" key="2">
    <source>
        <dbReference type="EMBL" id="KAJ8882605.1"/>
    </source>
</evidence>
<evidence type="ECO:0000256" key="1">
    <source>
        <dbReference type="SAM" id="MobiDB-lite"/>
    </source>
</evidence>
<proteinExistence type="predicted"/>
<reference evidence="2 3" key="1">
    <citation type="submission" date="2023-02" db="EMBL/GenBank/DDBJ databases">
        <title>LHISI_Scaffold_Assembly.</title>
        <authorList>
            <person name="Stuart O.P."/>
            <person name="Cleave R."/>
            <person name="Magrath M.J.L."/>
            <person name="Mikheyev A.S."/>
        </authorList>
    </citation>
    <scope>NUCLEOTIDE SEQUENCE [LARGE SCALE GENOMIC DNA]</scope>
    <source>
        <strain evidence="2">Daus_M_001</strain>
        <tissue evidence="2">Leg muscle</tissue>
    </source>
</reference>
<comment type="caution">
    <text evidence="2">The sequence shown here is derived from an EMBL/GenBank/DDBJ whole genome shotgun (WGS) entry which is preliminary data.</text>
</comment>
<sequence>MKNDRAGGFGVMSSKMAVSSSPRPQPAACAPVLPIADWLSEVLGTGLLSYCLLTTYCERLRISRPVGYQALIGERLPNILLASDAILLARAAGVHGDGGHTHGCDLLCSLAGLGKMRRRASRRPISTRNKISPFRTCPHVAYASNARLPTKANRARSQIFAFGNRAGGCRWSARLLGDLPFPSSLRSGAALYSPHLTSPASALKTSKLTEAQISSLTHFLRDAYTTTMNRAYMFHVVLWYTRGHAKKNSDHGGFRTTIHSSTRSLEMGQVTQGRAIGEGMGHGLVKHSPGLISGNNGKPESGPLDRESNPGPPECEVYIPLTPASHTLAEWPHWSSTLRIVVCHSAPRNYLPGNSPADRESPKVLSSQSNLNFGKRCRMCMRAQQFAWHEGELIHKLCCTRQYELSCHRMNIALVAAHSLGTARDLRTSESKVHLRVRWDHGRLGAATIRNSSCPRVRDRGSPGSGVAPANQLASTRAPSSWTSGTWAARYEMAKRVCWRWPYDQGGEGDLDVLKNAKCSDPQ</sequence>
<evidence type="ECO:0000313" key="3">
    <source>
        <dbReference type="Proteomes" id="UP001159363"/>
    </source>
</evidence>
<name>A0ABQ9HEB1_9NEOP</name>
<accession>A0ABQ9HEB1</accession>
<feature type="region of interest" description="Disordered" evidence="1">
    <location>
        <begin position="453"/>
        <end position="480"/>
    </location>
</feature>
<dbReference type="Proteomes" id="UP001159363">
    <property type="component" value="Chromosome 4"/>
</dbReference>
<organism evidence="2 3">
    <name type="scientific">Dryococelus australis</name>
    <dbReference type="NCBI Taxonomy" id="614101"/>
    <lineage>
        <taxon>Eukaryota</taxon>
        <taxon>Metazoa</taxon>
        <taxon>Ecdysozoa</taxon>
        <taxon>Arthropoda</taxon>
        <taxon>Hexapoda</taxon>
        <taxon>Insecta</taxon>
        <taxon>Pterygota</taxon>
        <taxon>Neoptera</taxon>
        <taxon>Polyneoptera</taxon>
        <taxon>Phasmatodea</taxon>
        <taxon>Verophasmatodea</taxon>
        <taxon>Anareolatae</taxon>
        <taxon>Phasmatidae</taxon>
        <taxon>Eurycanthinae</taxon>
        <taxon>Dryococelus</taxon>
    </lineage>
</organism>
<feature type="region of interest" description="Disordered" evidence="1">
    <location>
        <begin position="289"/>
        <end position="311"/>
    </location>
</feature>
<dbReference type="EMBL" id="JARBHB010000005">
    <property type="protein sequence ID" value="KAJ8882605.1"/>
    <property type="molecule type" value="Genomic_DNA"/>
</dbReference>